<feature type="non-terminal residue" evidence="2">
    <location>
        <position position="1"/>
    </location>
</feature>
<name>X1BMD9_9ZZZZ</name>
<dbReference type="InterPro" id="IPR001434">
    <property type="entry name" value="OmcB-like_DUF11"/>
</dbReference>
<dbReference type="NCBIfam" id="TIGR01451">
    <property type="entry name" value="B_ant_repeat"/>
    <property type="match status" value="1"/>
</dbReference>
<sequence>APNANNLAGIVVDQDKQKMYMVDRDTTHLYVYSWDATNKILTNDITSSPYYITLPGVSSGLHGIALDETNDLLYVGDLTTTVKYYNTADWSAAGNFVVSQSVMGIAVDVTNGFVYTGNAYGPYGSINLLSKYDLNTDIETTLNIGSSDHVVGLAVDPLTSLLYITTGNQGTGGTDQIQVYDSGLNLLYNTGDIGNPTGIAIPGKDISYNPLNLGKDDGLEEDGCVGAGGTITYTISFDNIQNPQSVNNVTITDSLPAETTFTSATGGGIYNSTHHTVTWNIGTLVAGAPQASVNN</sequence>
<dbReference type="InterPro" id="IPR015943">
    <property type="entry name" value="WD40/YVTN_repeat-like_dom_sf"/>
</dbReference>
<organism evidence="2">
    <name type="scientific">marine sediment metagenome</name>
    <dbReference type="NCBI Taxonomy" id="412755"/>
    <lineage>
        <taxon>unclassified sequences</taxon>
        <taxon>metagenomes</taxon>
        <taxon>ecological metagenomes</taxon>
    </lineage>
</organism>
<evidence type="ECO:0000313" key="2">
    <source>
        <dbReference type="EMBL" id="GAG85243.1"/>
    </source>
</evidence>
<dbReference type="Gene3D" id="2.60.40.1170">
    <property type="entry name" value="Mu homology domain, subdomain B"/>
    <property type="match status" value="1"/>
</dbReference>
<comment type="caution">
    <text evidence="2">The sequence shown here is derived from an EMBL/GenBank/DDBJ whole genome shotgun (WGS) entry which is preliminary data.</text>
</comment>
<dbReference type="Gene3D" id="2.130.10.10">
    <property type="entry name" value="YVTN repeat-like/Quinoprotein amine dehydrogenase"/>
    <property type="match status" value="1"/>
</dbReference>
<protein>
    <recommendedName>
        <fullName evidence="1">DUF11 domain-containing protein</fullName>
    </recommendedName>
</protein>
<dbReference type="EMBL" id="BART01010109">
    <property type="protein sequence ID" value="GAG85243.1"/>
    <property type="molecule type" value="Genomic_DNA"/>
</dbReference>
<dbReference type="SUPFAM" id="SSF75011">
    <property type="entry name" value="3-carboxy-cis,cis-mucoante lactonizing enzyme"/>
    <property type="match status" value="1"/>
</dbReference>
<evidence type="ECO:0000259" key="1">
    <source>
        <dbReference type="Pfam" id="PF01345"/>
    </source>
</evidence>
<dbReference type="InterPro" id="IPR047589">
    <property type="entry name" value="DUF11_rpt"/>
</dbReference>
<reference evidence="2" key="1">
    <citation type="journal article" date="2014" name="Front. Microbiol.">
        <title>High frequency of phylogenetically diverse reductive dehalogenase-homologous genes in deep subseafloor sedimentary metagenomes.</title>
        <authorList>
            <person name="Kawai M."/>
            <person name="Futagami T."/>
            <person name="Toyoda A."/>
            <person name="Takaki Y."/>
            <person name="Nishi S."/>
            <person name="Hori S."/>
            <person name="Arai W."/>
            <person name="Tsubouchi T."/>
            <person name="Morono Y."/>
            <person name="Uchiyama I."/>
            <person name="Ito T."/>
            <person name="Fujiyama A."/>
            <person name="Inagaki F."/>
            <person name="Takami H."/>
        </authorList>
    </citation>
    <scope>NUCLEOTIDE SEQUENCE</scope>
    <source>
        <strain evidence="2">Expedition CK06-06</strain>
    </source>
</reference>
<accession>X1BMD9</accession>
<feature type="domain" description="DUF11" evidence="1">
    <location>
        <begin position="226"/>
        <end position="289"/>
    </location>
</feature>
<gene>
    <name evidence="2" type="ORF">S01H4_22150</name>
</gene>
<proteinExistence type="predicted"/>
<dbReference type="Pfam" id="PF01345">
    <property type="entry name" value="DUF11"/>
    <property type="match status" value="1"/>
</dbReference>
<dbReference type="AlphaFoldDB" id="X1BMD9"/>